<dbReference type="RefSeq" id="WP_345243085.1">
    <property type="nucleotide sequence ID" value="NZ_BAABHD010000024.1"/>
</dbReference>
<evidence type="ECO:0000313" key="4">
    <source>
        <dbReference type="Proteomes" id="UP001501175"/>
    </source>
</evidence>
<evidence type="ECO:0000259" key="2">
    <source>
        <dbReference type="Pfam" id="PF13474"/>
    </source>
</evidence>
<evidence type="ECO:0000256" key="1">
    <source>
        <dbReference type="SAM" id="SignalP"/>
    </source>
</evidence>
<reference evidence="4" key="1">
    <citation type="journal article" date="2019" name="Int. J. Syst. Evol. Microbiol.">
        <title>The Global Catalogue of Microorganisms (GCM) 10K type strain sequencing project: providing services to taxonomists for standard genome sequencing and annotation.</title>
        <authorList>
            <consortium name="The Broad Institute Genomics Platform"/>
            <consortium name="The Broad Institute Genome Sequencing Center for Infectious Disease"/>
            <person name="Wu L."/>
            <person name="Ma J."/>
        </authorList>
    </citation>
    <scope>NUCLEOTIDE SEQUENCE [LARGE SCALE GENOMIC DNA]</scope>
    <source>
        <strain evidence="4">JCM 17927</strain>
    </source>
</reference>
<organism evidence="3 4">
    <name type="scientific">Nibrella saemangeumensis</name>
    <dbReference type="NCBI Taxonomy" id="1084526"/>
    <lineage>
        <taxon>Bacteria</taxon>
        <taxon>Pseudomonadati</taxon>
        <taxon>Bacteroidota</taxon>
        <taxon>Cytophagia</taxon>
        <taxon>Cytophagales</taxon>
        <taxon>Spirosomataceae</taxon>
        <taxon>Nibrella</taxon>
    </lineage>
</organism>
<dbReference type="InterPro" id="IPR037401">
    <property type="entry name" value="SnoaL-like"/>
</dbReference>
<proteinExistence type="predicted"/>
<name>A0ABP8MS52_9BACT</name>
<gene>
    <name evidence="3" type="ORF">GCM10023189_20120</name>
</gene>
<keyword evidence="1" id="KW-0732">Signal</keyword>
<dbReference type="Proteomes" id="UP001501175">
    <property type="component" value="Unassembled WGS sequence"/>
</dbReference>
<keyword evidence="4" id="KW-1185">Reference proteome</keyword>
<protein>
    <recommendedName>
        <fullName evidence="2">SnoaL-like domain-containing protein</fullName>
    </recommendedName>
</protein>
<dbReference type="EMBL" id="BAABHD010000024">
    <property type="protein sequence ID" value="GAA4454094.1"/>
    <property type="molecule type" value="Genomic_DNA"/>
</dbReference>
<feature type="chain" id="PRO_5045353007" description="SnoaL-like domain-containing protein" evidence="1">
    <location>
        <begin position="20"/>
        <end position="293"/>
    </location>
</feature>
<dbReference type="Gene3D" id="3.10.450.50">
    <property type="match status" value="1"/>
</dbReference>
<feature type="signal peptide" evidence="1">
    <location>
        <begin position="1"/>
        <end position="19"/>
    </location>
</feature>
<accession>A0ABP8MS52</accession>
<dbReference type="Pfam" id="PF13474">
    <property type="entry name" value="SnoaL_3"/>
    <property type="match status" value="1"/>
</dbReference>
<feature type="domain" description="SnoaL-like" evidence="2">
    <location>
        <begin position="27"/>
        <end position="136"/>
    </location>
</feature>
<dbReference type="SUPFAM" id="SSF54427">
    <property type="entry name" value="NTF2-like"/>
    <property type="match status" value="1"/>
</dbReference>
<comment type="caution">
    <text evidence="3">The sequence shown here is derived from an EMBL/GenBank/DDBJ whole genome shotgun (WGS) entry which is preliminary data.</text>
</comment>
<evidence type="ECO:0000313" key="3">
    <source>
        <dbReference type="EMBL" id="GAA4454094.1"/>
    </source>
</evidence>
<dbReference type="InterPro" id="IPR032710">
    <property type="entry name" value="NTF2-like_dom_sf"/>
</dbReference>
<sequence>MKKTFIACCVLLLSHSIQAQSFKAADVEAVDQQIYDALRARDLNAFFKNMATDAVIYGTDPADRWPMDVFRKRVEEDFKSNRLNLDVKTLSREVMPLAGGRVAVVTKQTQWPFAKAPVREVAVYENTNGWKLKNMSLALLLPDQQLPALNQLVTSASAGNVSTAGAASMPRAGQNQPMAIWINYVKPDRKQQFEQYIERFWQVCDQALQAGKMPKQEADACRQVRVQYPSKPNADGTLSYIFMADPYDPANNYEMGHYMRFGLPEEEAKKLEKLYDDAQARPQEGLYVQQKKY</sequence>